<dbReference type="RefSeq" id="WP_058299003.1">
    <property type="nucleotide sequence ID" value="NZ_FMAU01000003.1"/>
</dbReference>
<dbReference type="OrthoDB" id="9792929at2"/>
<protein>
    <submittedName>
        <fullName evidence="4">Ribosomal protein S18 acetylase RimI</fullName>
    </submittedName>
</protein>
<dbReference type="Pfam" id="PF00583">
    <property type="entry name" value="Acetyltransf_1"/>
    <property type="match status" value="1"/>
</dbReference>
<proteinExistence type="predicted"/>
<sequence>MKILRARLQDLDRVAVLFNHYRMFYKKPSDLEGARHYLKQRLANDESIIFIAVDDDACLGFTQLYPSFSSVYLKPIWKLNDLFIAEHARNRGIGQELLAAAREHAVLTGSKAVILETDHDNFHAQHLYEKNGYVRDNEVFYYTLTL</sequence>
<evidence type="ECO:0000313" key="4">
    <source>
        <dbReference type="EMBL" id="SCC17982.1"/>
    </source>
</evidence>
<dbReference type="Proteomes" id="UP000181997">
    <property type="component" value="Unassembled WGS sequence"/>
</dbReference>
<dbReference type="GO" id="GO:0016747">
    <property type="term" value="F:acyltransferase activity, transferring groups other than amino-acyl groups"/>
    <property type="evidence" value="ECO:0007669"/>
    <property type="project" value="InterPro"/>
</dbReference>
<keyword evidence="1" id="KW-0808">Transferase</keyword>
<dbReference type="EMBL" id="FMAU01000003">
    <property type="protein sequence ID" value="SCC17982.1"/>
    <property type="molecule type" value="Genomic_DNA"/>
</dbReference>
<dbReference type="Gene3D" id="3.40.630.30">
    <property type="match status" value="1"/>
</dbReference>
<name>A0A0V8HG01_9BACI</name>
<evidence type="ECO:0000259" key="3">
    <source>
        <dbReference type="PROSITE" id="PS51186"/>
    </source>
</evidence>
<feature type="domain" description="N-acetyltransferase" evidence="3">
    <location>
        <begin position="1"/>
        <end position="146"/>
    </location>
</feature>
<dbReference type="InterPro" id="IPR016181">
    <property type="entry name" value="Acyl_CoA_acyltransferase"/>
</dbReference>
<gene>
    <name evidence="4" type="ORF">GA0061094_2938</name>
</gene>
<dbReference type="SUPFAM" id="SSF55729">
    <property type="entry name" value="Acyl-CoA N-acyltransferases (Nat)"/>
    <property type="match status" value="1"/>
</dbReference>
<dbReference type="InterPro" id="IPR050832">
    <property type="entry name" value="Bact_Acetyltransf"/>
</dbReference>
<evidence type="ECO:0000256" key="2">
    <source>
        <dbReference type="ARBA" id="ARBA00023315"/>
    </source>
</evidence>
<keyword evidence="2" id="KW-0012">Acyltransferase</keyword>
<keyword evidence="5" id="KW-1185">Reference proteome</keyword>
<dbReference type="CDD" id="cd04301">
    <property type="entry name" value="NAT_SF"/>
    <property type="match status" value="1"/>
</dbReference>
<evidence type="ECO:0000256" key="1">
    <source>
        <dbReference type="ARBA" id="ARBA00022679"/>
    </source>
</evidence>
<dbReference type="PROSITE" id="PS51186">
    <property type="entry name" value="GNAT"/>
    <property type="match status" value="1"/>
</dbReference>
<dbReference type="GO" id="GO:0005840">
    <property type="term" value="C:ribosome"/>
    <property type="evidence" value="ECO:0007669"/>
    <property type="project" value="UniProtKB-KW"/>
</dbReference>
<evidence type="ECO:0000313" key="5">
    <source>
        <dbReference type="Proteomes" id="UP000181997"/>
    </source>
</evidence>
<reference evidence="5" key="1">
    <citation type="submission" date="2016-08" db="EMBL/GenBank/DDBJ databases">
        <authorList>
            <person name="Varghese N."/>
            <person name="Submissions Spin"/>
        </authorList>
    </citation>
    <scope>NUCLEOTIDE SEQUENCE [LARGE SCALE GENOMIC DNA]</scope>
    <source>
        <strain evidence="5">SGD-1123</strain>
    </source>
</reference>
<organism evidence="4 5">
    <name type="scientific">[Bacillus] enclensis</name>
    <dbReference type="NCBI Taxonomy" id="1402860"/>
    <lineage>
        <taxon>Bacteria</taxon>
        <taxon>Bacillati</taxon>
        <taxon>Bacillota</taxon>
        <taxon>Bacilli</taxon>
        <taxon>Bacillales</taxon>
        <taxon>Bacillaceae</taxon>
        <taxon>Rossellomorea</taxon>
    </lineage>
</organism>
<dbReference type="InterPro" id="IPR000182">
    <property type="entry name" value="GNAT_dom"/>
</dbReference>
<keyword evidence="4" id="KW-0689">Ribosomal protein</keyword>
<dbReference type="PANTHER" id="PTHR43877">
    <property type="entry name" value="AMINOALKYLPHOSPHONATE N-ACETYLTRANSFERASE-RELATED-RELATED"/>
    <property type="match status" value="1"/>
</dbReference>
<dbReference type="PANTHER" id="PTHR43877:SF2">
    <property type="entry name" value="AMINOALKYLPHOSPHONATE N-ACETYLTRANSFERASE-RELATED"/>
    <property type="match status" value="1"/>
</dbReference>
<dbReference type="AlphaFoldDB" id="A0A0V8HG01"/>
<accession>A0A0V8HG01</accession>
<keyword evidence="4" id="KW-0687">Ribonucleoprotein</keyword>